<proteinExistence type="inferred from homology"/>
<evidence type="ECO:0000256" key="4">
    <source>
        <dbReference type="ARBA" id="ARBA00016244"/>
    </source>
</evidence>
<keyword evidence="6 7" id="KW-0975">Bacterial flagellum</keyword>
<evidence type="ECO:0000259" key="8">
    <source>
        <dbReference type="Pfam" id="PF00460"/>
    </source>
</evidence>
<dbReference type="InterPro" id="IPR002371">
    <property type="entry name" value="FlgK"/>
</dbReference>
<dbReference type="GO" id="GO:0009424">
    <property type="term" value="C:bacterial-type flagellum hook"/>
    <property type="evidence" value="ECO:0007669"/>
    <property type="project" value="UniProtKB-UniRule"/>
</dbReference>
<dbReference type="PRINTS" id="PR01005">
    <property type="entry name" value="FLGHOOKAP1"/>
</dbReference>
<dbReference type="OrthoDB" id="9802553at2"/>
<sequence length="523" mass="57168">MSTFSGLEVAKRALFTQQSALHTTGHNIANANTPGYSRQRVNFVQETPYPTPGRNRPEIPGQIGQGVQAGSVQRVRDQFVDMQFRAENNKSGYWESRAGALSQMEQILNEPSDTGLSSTINQFWQSLNDLSVNPEDSGARSVVQQRGIAVADTFNYVSDSLKAIQSDLKDEIDVTTKDINSLVSQISKINDQVKAIEPHGYLPNDLYDKRDQLIDELSEMVNIKVTFNESSKSSKDIAQGIASIELVDREGQALSADKLIDGNNKVNQVSVGYEEVNGQRVVNGITVGGSTITPEEFTANGKLKGLMESHGYSGNGKVKGIYTSMLKDIDQMAFAFAQAFNNQHEQGITLKNEQGQAFFKIDESFSADNYIGYASEIDLTDTIKNDEDNIAAALVLDENGDPMGPQQGQSYLGNGENAQALADIKDKVLGNLLGENTTVDSFYEGIIGDLGVQAQEANRMSQNADTLKGAVESRRQSISGVSLDEEMTNMIKFQHAYNAAARNMTVVDEMLDRIINQMGLVGR</sequence>
<keyword evidence="12" id="KW-1185">Reference proteome</keyword>
<feature type="domain" description="Flagellar hook-associated protein FlgK helical" evidence="10">
    <location>
        <begin position="101"/>
        <end position="359"/>
    </location>
</feature>
<dbReference type="GO" id="GO:0005198">
    <property type="term" value="F:structural molecule activity"/>
    <property type="evidence" value="ECO:0007669"/>
    <property type="project" value="UniProtKB-UniRule"/>
</dbReference>
<dbReference type="GO" id="GO:0044780">
    <property type="term" value="P:bacterial-type flagellum assembly"/>
    <property type="evidence" value="ECO:0007669"/>
    <property type="project" value="InterPro"/>
</dbReference>
<dbReference type="Pfam" id="PF22638">
    <property type="entry name" value="FlgK_D1"/>
    <property type="match status" value="1"/>
</dbReference>
<accession>A0A6G1X1M1</accession>
<dbReference type="AlphaFoldDB" id="A0A6G1X1M1"/>
<dbReference type="Proteomes" id="UP000480185">
    <property type="component" value="Unassembled WGS sequence"/>
</dbReference>
<evidence type="ECO:0000256" key="3">
    <source>
        <dbReference type="ARBA" id="ARBA00009677"/>
    </source>
</evidence>
<dbReference type="EMBL" id="WJNH01000001">
    <property type="protein sequence ID" value="MRG84786.1"/>
    <property type="molecule type" value="Genomic_DNA"/>
</dbReference>
<dbReference type="InterPro" id="IPR053927">
    <property type="entry name" value="FlgK_helical"/>
</dbReference>
<comment type="subcellular location">
    <subcellularLocation>
        <location evidence="1 7">Bacterial flagellum</location>
    </subcellularLocation>
    <subcellularLocation>
        <location evidence="2 7">Secreted</location>
    </subcellularLocation>
</comment>
<dbReference type="PANTHER" id="PTHR30033:SF1">
    <property type="entry name" value="FLAGELLAR HOOK-ASSOCIATED PROTEIN 1"/>
    <property type="match status" value="1"/>
</dbReference>
<comment type="caution">
    <text evidence="11">The sequence shown here is derived from an EMBL/GenBank/DDBJ whole genome shotgun (WGS) entry which is preliminary data.</text>
</comment>
<dbReference type="PANTHER" id="PTHR30033">
    <property type="entry name" value="FLAGELLAR HOOK-ASSOCIATED PROTEIN 1"/>
    <property type="match status" value="1"/>
</dbReference>
<protein>
    <recommendedName>
        <fullName evidence="4 7">Flagellar hook-associated protein 1</fullName>
        <shortName evidence="7">HAP1</shortName>
    </recommendedName>
</protein>
<evidence type="ECO:0000259" key="10">
    <source>
        <dbReference type="Pfam" id="PF22638"/>
    </source>
</evidence>
<keyword evidence="11" id="KW-0966">Cell projection</keyword>
<keyword evidence="11" id="KW-0282">Flagellum</keyword>
<dbReference type="Pfam" id="PF06429">
    <property type="entry name" value="Flg_bbr_C"/>
    <property type="match status" value="1"/>
</dbReference>
<keyword evidence="11" id="KW-0969">Cilium</keyword>
<name>A0A6G1X1M1_9BACI</name>
<evidence type="ECO:0000256" key="6">
    <source>
        <dbReference type="ARBA" id="ARBA00023143"/>
    </source>
</evidence>
<evidence type="ECO:0000313" key="11">
    <source>
        <dbReference type="EMBL" id="MRG84786.1"/>
    </source>
</evidence>
<evidence type="ECO:0000256" key="2">
    <source>
        <dbReference type="ARBA" id="ARBA00004613"/>
    </source>
</evidence>
<dbReference type="NCBIfam" id="TIGR02492">
    <property type="entry name" value="flgK_ends"/>
    <property type="match status" value="1"/>
</dbReference>
<organism evidence="11 12">
    <name type="scientific">Salinibacillus xinjiangensis</name>
    <dbReference type="NCBI Taxonomy" id="1229268"/>
    <lineage>
        <taxon>Bacteria</taxon>
        <taxon>Bacillati</taxon>
        <taxon>Bacillota</taxon>
        <taxon>Bacilli</taxon>
        <taxon>Bacillales</taxon>
        <taxon>Bacillaceae</taxon>
        <taxon>Salinibacillus</taxon>
    </lineage>
</organism>
<evidence type="ECO:0000259" key="9">
    <source>
        <dbReference type="Pfam" id="PF06429"/>
    </source>
</evidence>
<evidence type="ECO:0000256" key="7">
    <source>
        <dbReference type="RuleBase" id="RU362065"/>
    </source>
</evidence>
<keyword evidence="5 7" id="KW-0964">Secreted</keyword>
<comment type="similarity">
    <text evidence="3 7">Belongs to the flagella basal body rod proteins family.</text>
</comment>
<dbReference type="SUPFAM" id="SSF64518">
    <property type="entry name" value="Phase 1 flagellin"/>
    <property type="match status" value="1"/>
</dbReference>
<dbReference type="Pfam" id="PF00460">
    <property type="entry name" value="Flg_bb_rod"/>
    <property type="match status" value="1"/>
</dbReference>
<feature type="domain" description="Flagellar basal-body/hook protein C-terminal" evidence="9">
    <location>
        <begin position="477"/>
        <end position="516"/>
    </location>
</feature>
<dbReference type="InterPro" id="IPR001444">
    <property type="entry name" value="Flag_bb_rod_N"/>
</dbReference>
<feature type="domain" description="Flagellar basal body rod protein N-terminal" evidence="8">
    <location>
        <begin position="7"/>
        <end position="36"/>
    </location>
</feature>
<evidence type="ECO:0000256" key="5">
    <source>
        <dbReference type="ARBA" id="ARBA00022525"/>
    </source>
</evidence>
<dbReference type="GO" id="GO:0005576">
    <property type="term" value="C:extracellular region"/>
    <property type="evidence" value="ECO:0007669"/>
    <property type="project" value="UniProtKB-SubCell"/>
</dbReference>
<reference evidence="11 12" key="1">
    <citation type="submission" date="2019-11" db="EMBL/GenBank/DDBJ databases">
        <authorList>
            <person name="Li J."/>
        </authorList>
    </citation>
    <scope>NUCLEOTIDE SEQUENCE [LARGE SCALE GENOMIC DNA]</scope>
    <source>
        <strain evidence="11 12">J4</strain>
    </source>
</reference>
<gene>
    <name evidence="7 11" type="primary">flgK</name>
    <name evidence="11" type="ORF">GH754_00430</name>
</gene>
<evidence type="ECO:0000313" key="12">
    <source>
        <dbReference type="Proteomes" id="UP000480185"/>
    </source>
</evidence>
<evidence type="ECO:0000256" key="1">
    <source>
        <dbReference type="ARBA" id="ARBA00004365"/>
    </source>
</evidence>
<dbReference type="RefSeq" id="WP_153726764.1">
    <property type="nucleotide sequence ID" value="NZ_WJNH01000001.1"/>
</dbReference>
<dbReference type="InterPro" id="IPR010930">
    <property type="entry name" value="Flg_bb/hook_C_dom"/>
</dbReference>